<sequence length="84" mass="9310">MRPSTKGSAPTCQCPPSRGRPPSNSCGDRFEKRIRVHTSPRLPIIDEQGYLTLTPVEASLLFQLVNSRYERGSISLTSTKSFAE</sequence>
<dbReference type="EMBL" id="AP006840">
    <property type="protein sequence ID" value="BAD41688.1"/>
    <property type="molecule type" value="Genomic_DNA"/>
</dbReference>
<dbReference type="InterPro" id="IPR002611">
    <property type="entry name" value="IstB_ATP-bd"/>
</dbReference>
<protein>
    <submittedName>
        <fullName evidence="3">Putative insertion sequence ATP-binding protein</fullName>
    </submittedName>
</protein>
<dbReference type="HOGENOM" id="CLU_2526300_0_0_9"/>
<organism evidence="3 4">
    <name type="scientific">Symbiobacterium thermophilum (strain DSM 24528 / JCM 14929 / IAM 14863 / T)</name>
    <dbReference type="NCBI Taxonomy" id="292459"/>
    <lineage>
        <taxon>Bacteria</taxon>
        <taxon>Bacillati</taxon>
        <taxon>Bacillota</taxon>
        <taxon>Clostridia</taxon>
        <taxon>Eubacteriales</taxon>
        <taxon>Symbiobacteriaceae</taxon>
        <taxon>Symbiobacterium</taxon>
    </lineage>
</organism>
<keyword evidence="3" id="KW-0067">ATP-binding</keyword>
<accession>Q67KV8</accession>
<proteinExistence type="predicted"/>
<feature type="domain" description="IstB-like ATP-binding" evidence="2">
    <location>
        <begin position="29"/>
        <end position="84"/>
    </location>
</feature>
<name>Q67KV8_SYMTH</name>
<keyword evidence="3" id="KW-0547">Nucleotide-binding</keyword>
<evidence type="ECO:0000313" key="3">
    <source>
        <dbReference type="EMBL" id="BAD41688.1"/>
    </source>
</evidence>
<dbReference type="AlphaFoldDB" id="Q67KV8"/>
<feature type="compositionally biased region" description="Polar residues" evidence="1">
    <location>
        <begin position="1"/>
        <end position="11"/>
    </location>
</feature>
<dbReference type="InterPro" id="IPR027417">
    <property type="entry name" value="P-loop_NTPase"/>
</dbReference>
<dbReference type="GO" id="GO:0005524">
    <property type="term" value="F:ATP binding"/>
    <property type="evidence" value="ECO:0007669"/>
    <property type="project" value="UniProtKB-KW"/>
</dbReference>
<keyword evidence="4" id="KW-1185">Reference proteome</keyword>
<dbReference type="STRING" id="292459.STH2703"/>
<dbReference type="Gene3D" id="3.40.50.300">
    <property type="entry name" value="P-loop containing nucleotide triphosphate hydrolases"/>
    <property type="match status" value="1"/>
</dbReference>
<dbReference type="Pfam" id="PF01695">
    <property type="entry name" value="IstB_IS21"/>
    <property type="match status" value="1"/>
</dbReference>
<dbReference type="KEGG" id="sth:STH2703"/>
<evidence type="ECO:0000313" key="4">
    <source>
        <dbReference type="Proteomes" id="UP000000417"/>
    </source>
</evidence>
<evidence type="ECO:0000259" key="2">
    <source>
        <dbReference type="Pfam" id="PF01695"/>
    </source>
</evidence>
<gene>
    <name evidence="3" type="ordered locus">STH2703</name>
</gene>
<reference evidence="3 4" key="1">
    <citation type="journal article" date="2004" name="Nucleic Acids Res.">
        <title>Genome sequence of Symbiobacterium thermophilum, an uncultivable bacterium that depends on microbial commensalism.</title>
        <authorList>
            <person name="Ueda K."/>
            <person name="Yamashita A."/>
            <person name="Ishikawa J."/>
            <person name="Shimada M."/>
            <person name="Watsuji T."/>
            <person name="Morimura K."/>
            <person name="Ikeda H."/>
            <person name="Hattori M."/>
            <person name="Beppu T."/>
        </authorList>
    </citation>
    <scope>NUCLEOTIDE SEQUENCE [LARGE SCALE GENOMIC DNA]</scope>
    <source>
        <strain evidence="4">T / IAM 14863</strain>
    </source>
</reference>
<feature type="region of interest" description="Disordered" evidence="1">
    <location>
        <begin position="1"/>
        <end position="28"/>
    </location>
</feature>
<evidence type="ECO:0000256" key="1">
    <source>
        <dbReference type="SAM" id="MobiDB-lite"/>
    </source>
</evidence>
<dbReference type="Proteomes" id="UP000000417">
    <property type="component" value="Chromosome"/>
</dbReference>
<dbReference type="eggNOG" id="COG1484">
    <property type="taxonomic scope" value="Bacteria"/>
</dbReference>